<evidence type="ECO:0000256" key="8">
    <source>
        <dbReference type="ARBA" id="ARBA00048679"/>
    </source>
</evidence>
<dbReference type="SUPFAM" id="SSF56112">
    <property type="entry name" value="Protein kinase-like (PK-like)"/>
    <property type="match status" value="1"/>
</dbReference>
<evidence type="ECO:0000256" key="7">
    <source>
        <dbReference type="ARBA" id="ARBA00047899"/>
    </source>
</evidence>
<dbReference type="InterPro" id="IPR000719">
    <property type="entry name" value="Prot_kinase_dom"/>
</dbReference>
<dbReference type="EC" id="2.7.11.1" evidence="1"/>
<accession>A0ABQ6MW82</accession>
<evidence type="ECO:0000259" key="9">
    <source>
        <dbReference type="PROSITE" id="PS50011"/>
    </source>
</evidence>
<dbReference type="Gene3D" id="1.25.10.10">
    <property type="entry name" value="Leucine-rich Repeat Variant"/>
    <property type="match status" value="1"/>
</dbReference>
<protein>
    <recommendedName>
        <fullName evidence="1">non-specific serine/threonine protein kinase</fullName>
        <ecNumber evidence="1">2.7.11.1</ecNumber>
    </recommendedName>
</protein>
<dbReference type="InterPro" id="IPR000225">
    <property type="entry name" value="Armadillo"/>
</dbReference>
<dbReference type="PROSITE" id="PS50011">
    <property type="entry name" value="PROTEIN_KINASE_DOM"/>
    <property type="match status" value="1"/>
</dbReference>
<keyword evidence="5" id="KW-0418">Kinase</keyword>
<evidence type="ECO:0000256" key="2">
    <source>
        <dbReference type="ARBA" id="ARBA00022527"/>
    </source>
</evidence>
<dbReference type="EMBL" id="BRYB01003324">
    <property type="protein sequence ID" value="GMI34661.1"/>
    <property type="molecule type" value="Genomic_DNA"/>
</dbReference>
<evidence type="ECO:0000313" key="11">
    <source>
        <dbReference type="Proteomes" id="UP001165060"/>
    </source>
</evidence>
<dbReference type="Proteomes" id="UP001165060">
    <property type="component" value="Unassembled WGS sequence"/>
</dbReference>
<keyword evidence="3" id="KW-0808">Transferase</keyword>
<dbReference type="Pfam" id="PF00069">
    <property type="entry name" value="Pkinase"/>
    <property type="match status" value="1"/>
</dbReference>
<dbReference type="SMART" id="SM00185">
    <property type="entry name" value="ARM"/>
    <property type="match status" value="3"/>
</dbReference>
<dbReference type="InterPro" id="IPR008271">
    <property type="entry name" value="Ser/Thr_kinase_AS"/>
</dbReference>
<evidence type="ECO:0000313" key="10">
    <source>
        <dbReference type="EMBL" id="GMI34661.1"/>
    </source>
</evidence>
<dbReference type="PANTHER" id="PTHR22983">
    <property type="entry name" value="PROTEIN KINASE RELATED"/>
    <property type="match status" value="1"/>
</dbReference>
<comment type="caution">
    <text evidence="10">The sequence shown here is derived from an EMBL/GenBank/DDBJ whole genome shotgun (WGS) entry which is preliminary data.</text>
</comment>
<name>A0ABQ6MW82_9STRA</name>
<comment type="catalytic activity">
    <reaction evidence="8">
        <text>L-seryl-[protein] + ATP = O-phospho-L-seryl-[protein] + ADP + H(+)</text>
        <dbReference type="Rhea" id="RHEA:17989"/>
        <dbReference type="Rhea" id="RHEA-COMP:9863"/>
        <dbReference type="Rhea" id="RHEA-COMP:11604"/>
        <dbReference type="ChEBI" id="CHEBI:15378"/>
        <dbReference type="ChEBI" id="CHEBI:29999"/>
        <dbReference type="ChEBI" id="CHEBI:30616"/>
        <dbReference type="ChEBI" id="CHEBI:83421"/>
        <dbReference type="ChEBI" id="CHEBI:456216"/>
        <dbReference type="EC" id="2.7.11.1"/>
    </reaction>
</comment>
<evidence type="ECO:0000256" key="5">
    <source>
        <dbReference type="ARBA" id="ARBA00022777"/>
    </source>
</evidence>
<dbReference type="PANTHER" id="PTHR22983:SF6">
    <property type="entry name" value="SERINE_THREONINE-PROTEIN KINASE 36"/>
    <property type="match status" value="1"/>
</dbReference>
<dbReference type="Pfam" id="PF13513">
    <property type="entry name" value="HEAT_EZ"/>
    <property type="match status" value="1"/>
</dbReference>
<dbReference type="InterPro" id="IPR016024">
    <property type="entry name" value="ARM-type_fold"/>
</dbReference>
<keyword evidence="4" id="KW-0547">Nucleotide-binding</keyword>
<feature type="non-terminal residue" evidence="10">
    <location>
        <position position="1"/>
    </location>
</feature>
<gene>
    <name evidence="10" type="ORF">TeGR_g4500</name>
</gene>
<evidence type="ECO:0000256" key="6">
    <source>
        <dbReference type="ARBA" id="ARBA00022840"/>
    </source>
</evidence>
<dbReference type="InterPro" id="IPR011009">
    <property type="entry name" value="Kinase-like_dom_sf"/>
</dbReference>
<evidence type="ECO:0000256" key="1">
    <source>
        <dbReference type="ARBA" id="ARBA00012513"/>
    </source>
</evidence>
<keyword evidence="11" id="KW-1185">Reference proteome</keyword>
<keyword evidence="6" id="KW-0067">ATP-binding</keyword>
<dbReference type="InterPro" id="IPR011989">
    <property type="entry name" value="ARM-like"/>
</dbReference>
<reference evidence="10 11" key="1">
    <citation type="journal article" date="2023" name="Commun. Biol.">
        <title>Genome analysis of Parmales, the sister group of diatoms, reveals the evolutionary specialization of diatoms from phago-mixotrophs to photoautotrophs.</title>
        <authorList>
            <person name="Ban H."/>
            <person name="Sato S."/>
            <person name="Yoshikawa S."/>
            <person name="Yamada K."/>
            <person name="Nakamura Y."/>
            <person name="Ichinomiya M."/>
            <person name="Sato N."/>
            <person name="Blanc-Mathieu R."/>
            <person name="Endo H."/>
            <person name="Kuwata A."/>
            <person name="Ogata H."/>
        </authorList>
    </citation>
    <scope>NUCLEOTIDE SEQUENCE [LARGE SCALE GENOMIC DNA]</scope>
</reference>
<sequence length="919" mass="97211">VRSIAKQLVQALHYLHSNRIIHRDMKPQNILIGATGTVKLCDFGFARAMSSDTVVLTSIKGTPLYMSPELVKEQPYDHTSDLWSLGVILYELATGQPPFYCNSIYSLINLIVKEQVKYLSPNPPTPISSATFTAPFQDELHEAIESLLASPLSPAAARNCGTLSVALRAFCTNGAPSPPLPASLLEPLLTFCDVARRNPNASHAHDPLSRAVSAIALLATPPWWSASPASDRWKLVSTLSSLVPFPQARCSVAAIELASRLLFREAPTASEMGDALDLAITHQLPSLLTAALSTPPTTTPASKLLSLLADPKPELPPIAFPCDAGDDEDCAEARARHALKSKAHRSLAAAFLSDLPAVSGALSRPNPHLLSALAHACRFDPHLAAAASRTAGVRALLSSPKSPPLETALLLSTLVSDDNRAPAADLAARLLASCGSDSALADAACRLLLASAPPALSENLLTGIRVCLRTKSWGGCYGLPSSSRDAALLLLVKSGPTAPALEACVAELGDGDLALSPLGARALLDATHEVVARSGRCFGSLALRKIAALLSVSHLAALRAWPPAAGGGREGAVQTLLALAKAVRAPLVAANLPEGGEGGREEFLGRLKELRVVSLMCGALRELGPDLDPAQLHLPVDVLSRLSLCRNGFLEELVEARGPLALQAVSALDCSRPVRVVVNSLLIVSQLARVSAANYDVIRSMDGVVPELGRLLRHPDDGVRAKCCNLIGNMCRHDSSFYKDLKQNIEVGGGGVTILSQLIDRCMDADAKTRKFACFAVGNAAFHSGELYDSLRTAVPYLVQALGDADDKTRANAAGALGNLVRNGGSLAEELVFHKVGRGLLGVAGEDDCENPRRIALFSLGTLAVYSLCRRELVANNVDAVVEQLAEREGGGGEGKPRDEVTWRYLERLRSKLKAKCLG</sequence>
<evidence type="ECO:0000256" key="4">
    <source>
        <dbReference type="ARBA" id="ARBA00022741"/>
    </source>
</evidence>
<dbReference type="PROSITE" id="PS00108">
    <property type="entry name" value="PROTEIN_KINASE_ST"/>
    <property type="match status" value="1"/>
</dbReference>
<dbReference type="Gene3D" id="1.10.510.10">
    <property type="entry name" value="Transferase(Phosphotransferase) domain 1"/>
    <property type="match status" value="1"/>
</dbReference>
<dbReference type="SMART" id="SM00220">
    <property type="entry name" value="S_TKc"/>
    <property type="match status" value="1"/>
</dbReference>
<organism evidence="10 11">
    <name type="scientific">Tetraparma gracilis</name>
    <dbReference type="NCBI Taxonomy" id="2962635"/>
    <lineage>
        <taxon>Eukaryota</taxon>
        <taxon>Sar</taxon>
        <taxon>Stramenopiles</taxon>
        <taxon>Ochrophyta</taxon>
        <taxon>Bolidophyceae</taxon>
        <taxon>Parmales</taxon>
        <taxon>Triparmaceae</taxon>
        <taxon>Tetraparma</taxon>
    </lineage>
</organism>
<comment type="catalytic activity">
    <reaction evidence="7">
        <text>L-threonyl-[protein] + ATP = O-phospho-L-threonyl-[protein] + ADP + H(+)</text>
        <dbReference type="Rhea" id="RHEA:46608"/>
        <dbReference type="Rhea" id="RHEA-COMP:11060"/>
        <dbReference type="Rhea" id="RHEA-COMP:11605"/>
        <dbReference type="ChEBI" id="CHEBI:15378"/>
        <dbReference type="ChEBI" id="CHEBI:30013"/>
        <dbReference type="ChEBI" id="CHEBI:30616"/>
        <dbReference type="ChEBI" id="CHEBI:61977"/>
        <dbReference type="ChEBI" id="CHEBI:456216"/>
        <dbReference type="EC" id="2.7.11.1"/>
    </reaction>
</comment>
<feature type="domain" description="Protein kinase" evidence="9">
    <location>
        <begin position="1"/>
        <end position="167"/>
    </location>
</feature>
<proteinExistence type="predicted"/>
<evidence type="ECO:0000256" key="3">
    <source>
        <dbReference type="ARBA" id="ARBA00022679"/>
    </source>
</evidence>
<dbReference type="SUPFAM" id="SSF48371">
    <property type="entry name" value="ARM repeat"/>
    <property type="match status" value="2"/>
</dbReference>
<keyword evidence="2" id="KW-0723">Serine/threonine-protein kinase</keyword>